<evidence type="ECO:0000313" key="3">
    <source>
        <dbReference type="EMBL" id="CAG8597395.1"/>
    </source>
</evidence>
<reference evidence="3" key="1">
    <citation type="submission" date="2021-06" db="EMBL/GenBank/DDBJ databases">
        <authorList>
            <person name="Kallberg Y."/>
            <person name="Tangrot J."/>
            <person name="Rosling A."/>
        </authorList>
    </citation>
    <scope>NUCLEOTIDE SEQUENCE</scope>
    <source>
        <strain evidence="3">FL966</strain>
    </source>
</reference>
<dbReference type="EMBL" id="CAJVQA010004369">
    <property type="protein sequence ID" value="CAG8597395.1"/>
    <property type="molecule type" value="Genomic_DNA"/>
</dbReference>
<comment type="caution">
    <text evidence="3">The sequence shown here is derived from an EMBL/GenBank/DDBJ whole genome shotgun (WGS) entry which is preliminary data.</text>
</comment>
<keyword evidence="4" id="KW-1185">Reference proteome</keyword>
<protein>
    <submittedName>
        <fullName evidence="3">9900_t:CDS:1</fullName>
    </submittedName>
</protein>
<name>A0A9N9CBF8_9GLOM</name>
<accession>A0A9N9CBF8</accession>
<feature type="region of interest" description="Disordered" evidence="1">
    <location>
        <begin position="334"/>
        <end position="354"/>
    </location>
</feature>
<dbReference type="Proteomes" id="UP000789759">
    <property type="component" value="Unassembled WGS sequence"/>
</dbReference>
<feature type="domain" description="MULE transposase" evidence="2">
    <location>
        <begin position="3"/>
        <end position="81"/>
    </location>
</feature>
<dbReference type="AlphaFoldDB" id="A0A9N9CBF8"/>
<evidence type="ECO:0000313" key="4">
    <source>
        <dbReference type="Proteomes" id="UP000789759"/>
    </source>
</evidence>
<organism evidence="3 4">
    <name type="scientific">Cetraspora pellucida</name>
    <dbReference type="NCBI Taxonomy" id="1433469"/>
    <lineage>
        <taxon>Eukaryota</taxon>
        <taxon>Fungi</taxon>
        <taxon>Fungi incertae sedis</taxon>
        <taxon>Mucoromycota</taxon>
        <taxon>Glomeromycotina</taxon>
        <taxon>Glomeromycetes</taxon>
        <taxon>Diversisporales</taxon>
        <taxon>Gigasporaceae</taxon>
        <taxon>Cetraspora</taxon>
    </lineage>
</organism>
<evidence type="ECO:0000256" key="1">
    <source>
        <dbReference type="SAM" id="MobiDB-lite"/>
    </source>
</evidence>
<proteinExistence type="predicted"/>
<dbReference type="Pfam" id="PF10551">
    <property type="entry name" value="MULE"/>
    <property type="match status" value="1"/>
</dbReference>
<dbReference type="OrthoDB" id="2432510at2759"/>
<dbReference type="InterPro" id="IPR018289">
    <property type="entry name" value="MULE_transposase_dom"/>
</dbReference>
<gene>
    <name evidence="3" type="ORF">CPELLU_LOCUS6829</name>
</gene>
<sequence>MYLSLTIVIDNHICSQLAMTVIISDEINETYQWILECLLRATNGLVPKILFTDANPAMTVAIYETIPSTKHNYCIWHIHKNLEKNLKGKLPVQKYFECALGVDVTGWALCYTHHFFNGRIQSTQHVNDLDDADFYKLYNLDYEDIINLTNDISFAKDEYESVISNLDSLIKYIDQFTIQKIWHVATIEQQKEHFVIICRNANHLCTWHLPNNNISIYEHQINSGFNFLNKIHHTQIFSETVKQNLSCQIKYNQGLGYAKKAVDLALETGYENELNKLLRDWINETERKMSYNLNESNNKNLSNITNPYLTRMKDASKKCLKSILENYVFKHHNQKTDEPTQRINKYTEDLGDNR</sequence>
<dbReference type="PANTHER" id="PTHR47718">
    <property type="entry name" value="OS01G0519700 PROTEIN"/>
    <property type="match status" value="1"/>
</dbReference>
<evidence type="ECO:0000259" key="2">
    <source>
        <dbReference type="Pfam" id="PF10551"/>
    </source>
</evidence>